<sequence>MSPTIARTAFRTVQRRQFSILTTMRHMARSFEPHPFQRMSPQGSAKPDYFKMIKYRLGTAGLFFPLIFSVLGWPYAAYALIDGRV</sequence>
<dbReference type="Proteomes" id="UP000813385">
    <property type="component" value="Unassembled WGS sequence"/>
</dbReference>
<dbReference type="EMBL" id="JAGPXD010000004">
    <property type="protein sequence ID" value="KAH7357831.1"/>
    <property type="molecule type" value="Genomic_DNA"/>
</dbReference>
<keyword evidence="1" id="KW-1133">Transmembrane helix</keyword>
<accession>A0A8K0X142</accession>
<name>A0A8K0X142_9PEZI</name>
<evidence type="ECO:0000313" key="2">
    <source>
        <dbReference type="EMBL" id="KAH7357831.1"/>
    </source>
</evidence>
<comment type="caution">
    <text evidence="2">The sequence shown here is derived from an EMBL/GenBank/DDBJ whole genome shotgun (WGS) entry which is preliminary data.</text>
</comment>
<dbReference type="OrthoDB" id="4829316at2759"/>
<evidence type="ECO:0000313" key="3">
    <source>
        <dbReference type="Proteomes" id="UP000813385"/>
    </source>
</evidence>
<gene>
    <name evidence="2" type="ORF">B0T11DRAFT_329712</name>
</gene>
<evidence type="ECO:0000256" key="1">
    <source>
        <dbReference type="SAM" id="Phobius"/>
    </source>
</evidence>
<protein>
    <submittedName>
        <fullName evidence="2">Uncharacterized protein</fullName>
    </submittedName>
</protein>
<keyword evidence="1" id="KW-0812">Transmembrane</keyword>
<dbReference type="AlphaFoldDB" id="A0A8K0X142"/>
<reference evidence="2" key="1">
    <citation type="journal article" date="2021" name="Nat. Commun.">
        <title>Genetic determinants of endophytism in the Arabidopsis root mycobiome.</title>
        <authorList>
            <person name="Mesny F."/>
            <person name="Miyauchi S."/>
            <person name="Thiergart T."/>
            <person name="Pickel B."/>
            <person name="Atanasova L."/>
            <person name="Karlsson M."/>
            <person name="Huettel B."/>
            <person name="Barry K.W."/>
            <person name="Haridas S."/>
            <person name="Chen C."/>
            <person name="Bauer D."/>
            <person name="Andreopoulos W."/>
            <person name="Pangilinan J."/>
            <person name="LaButti K."/>
            <person name="Riley R."/>
            <person name="Lipzen A."/>
            <person name="Clum A."/>
            <person name="Drula E."/>
            <person name="Henrissat B."/>
            <person name="Kohler A."/>
            <person name="Grigoriev I.V."/>
            <person name="Martin F.M."/>
            <person name="Hacquard S."/>
        </authorList>
    </citation>
    <scope>NUCLEOTIDE SEQUENCE</scope>
    <source>
        <strain evidence="2">MPI-CAGE-AT-0016</strain>
    </source>
</reference>
<keyword evidence="1" id="KW-0472">Membrane</keyword>
<feature type="transmembrane region" description="Helical" evidence="1">
    <location>
        <begin position="60"/>
        <end position="81"/>
    </location>
</feature>
<organism evidence="2 3">
    <name type="scientific">Plectosphaerella cucumerina</name>
    <dbReference type="NCBI Taxonomy" id="40658"/>
    <lineage>
        <taxon>Eukaryota</taxon>
        <taxon>Fungi</taxon>
        <taxon>Dikarya</taxon>
        <taxon>Ascomycota</taxon>
        <taxon>Pezizomycotina</taxon>
        <taxon>Sordariomycetes</taxon>
        <taxon>Hypocreomycetidae</taxon>
        <taxon>Glomerellales</taxon>
        <taxon>Plectosphaerellaceae</taxon>
        <taxon>Plectosphaerella</taxon>
    </lineage>
</organism>
<keyword evidence="3" id="KW-1185">Reference proteome</keyword>
<proteinExistence type="predicted"/>